<sequence>MLLVPFFLLFCLYYLSIANNCDRTEQYYEDAFPIINMSSCPLSRDELHCNHLGQTCNGSCTTKQLFYQTSTMEDFVVLTVYQLQYITDEQAFTDAVDEFRYLCDTGYTSLGLNVIDCVRLFIGLCVSSNEASSCMDQLYRFCVPATPTCIAGVEYTLLLGLNDQCQSSNCDKLITDILNSPLKFSTIDRLAALLHGESKRATRAITLHEHLTSVLDTFEENAQNVSNLVDNNDAQVFLKTMDNAFGDSHISNLSLSLLAETGPKTLTHLMELNQIFGMAILSGGGRIESNLTFSGSNLDVLFQITDNKDLSFQHTSANNETSVDIDLPRTALCQNLSSSLVSLPLSSSSDDSTRSESNEDILDTYFNCYPPPFPSDSCKYVVVSSYAQNIEGSFEEISNRSIVNIGTLVSPIVSVQVSSETNATIPRNYTFELFEPISLTFNISTEKFNYTAGERPLCHYWNTLLQNWSTDGMTTTIHSSSQVHCTSNHLTSFAVLVDHSGVIETVSDGESLALSIIGYAGPVISIIALIITLILLILLRKKLQKGPLLYVHVNLSLSLLLALLVFVLGIELPKSIPWLCSVVAGLLHYLFLCVFCWSLAEGIMLYILLIKVYGSLADKWYLLLPLGWGVPIIIVGISAGINYDLYGTENYCWLSFNKGMLWSFVGPILLIILINCIFLSLTIYHIIRSRMASGAEQNLKRTELVKSAVKGIIVLLPLLGITWIIGILTVNQETTVFLWLFTVLNSLQGVGILFLHVLRNQYITNWFKNKVKNWKSFSTSGTNEMHIKSFNKNVSGTSVTSTITYT</sequence>
<dbReference type="PROSITE" id="PS50261">
    <property type="entry name" value="G_PROTEIN_RECEP_F2_4"/>
    <property type="match status" value="1"/>
</dbReference>
<proteinExistence type="inferred from homology"/>
<evidence type="ECO:0000256" key="7">
    <source>
        <dbReference type="ARBA" id="ARBA00023180"/>
    </source>
</evidence>
<accession>A0AAN0JEE0</accession>
<evidence type="ECO:0008006" key="14">
    <source>
        <dbReference type="Google" id="ProtNLM"/>
    </source>
</evidence>
<feature type="signal peptide" evidence="9">
    <location>
        <begin position="1"/>
        <end position="18"/>
    </location>
</feature>
<feature type="transmembrane region" description="Helical" evidence="8">
    <location>
        <begin position="621"/>
        <end position="641"/>
    </location>
</feature>
<dbReference type="SMART" id="SM00303">
    <property type="entry name" value="GPS"/>
    <property type="match status" value="1"/>
</dbReference>
<dbReference type="InterPro" id="IPR000832">
    <property type="entry name" value="GPCR_2_secretin-like"/>
</dbReference>
<evidence type="ECO:0000256" key="4">
    <source>
        <dbReference type="ARBA" id="ARBA00022989"/>
    </source>
</evidence>
<dbReference type="InterPro" id="IPR000203">
    <property type="entry name" value="GPS"/>
</dbReference>
<organism evidence="12 13">
    <name type="scientific">Amphimedon queenslandica</name>
    <name type="common">Sponge</name>
    <dbReference type="NCBI Taxonomy" id="400682"/>
    <lineage>
        <taxon>Eukaryota</taxon>
        <taxon>Metazoa</taxon>
        <taxon>Porifera</taxon>
        <taxon>Demospongiae</taxon>
        <taxon>Heteroscleromorpha</taxon>
        <taxon>Haplosclerida</taxon>
        <taxon>Niphatidae</taxon>
        <taxon>Amphimedon</taxon>
    </lineage>
</organism>
<dbReference type="GO" id="GO:0005886">
    <property type="term" value="C:plasma membrane"/>
    <property type="evidence" value="ECO:0007669"/>
    <property type="project" value="TreeGrafter"/>
</dbReference>
<evidence type="ECO:0000256" key="5">
    <source>
        <dbReference type="ARBA" id="ARBA00023136"/>
    </source>
</evidence>
<feature type="transmembrane region" description="Helical" evidence="8">
    <location>
        <begin position="736"/>
        <end position="758"/>
    </location>
</feature>
<dbReference type="Pfam" id="PF01825">
    <property type="entry name" value="GPS"/>
    <property type="match status" value="1"/>
</dbReference>
<reference evidence="12" key="2">
    <citation type="submission" date="2024-06" db="UniProtKB">
        <authorList>
            <consortium name="EnsemblMetazoa"/>
        </authorList>
    </citation>
    <scope>IDENTIFICATION</scope>
</reference>
<feature type="transmembrane region" description="Helical" evidence="8">
    <location>
        <begin position="516"/>
        <end position="539"/>
    </location>
</feature>
<feature type="transmembrane region" description="Helical" evidence="8">
    <location>
        <begin position="551"/>
        <end position="570"/>
    </location>
</feature>
<keyword evidence="13" id="KW-1185">Reference proteome</keyword>
<evidence type="ECO:0000313" key="13">
    <source>
        <dbReference type="Proteomes" id="UP000007879"/>
    </source>
</evidence>
<gene>
    <name evidence="12" type="primary">105313726</name>
</gene>
<feature type="transmembrane region" description="Helical" evidence="8">
    <location>
        <begin position="576"/>
        <end position="609"/>
    </location>
</feature>
<evidence type="ECO:0000256" key="1">
    <source>
        <dbReference type="ARBA" id="ARBA00004141"/>
    </source>
</evidence>
<comment type="similarity">
    <text evidence="2">Belongs to the G-protein coupled receptor 2 family. Adhesion G-protein coupled receptor (ADGR) subfamily.</text>
</comment>
<evidence type="ECO:0000256" key="3">
    <source>
        <dbReference type="ARBA" id="ARBA00022692"/>
    </source>
</evidence>
<keyword evidence="6" id="KW-1015">Disulfide bond</keyword>
<evidence type="ECO:0000256" key="8">
    <source>
        <dbReference type="SAM" id="Phobius"/>
    </source>
</evidence>
<keyword evidence="9" id="KW-0732">Signal</keyword>
<evidence type="ECO:0000259" key="10">
    <source>
        <dbReference type="PROSITE" id="PS50221"/>
    </source>
</evidence>
<keyword evidence="3 8" id="KW-0812">Transmembrane</keyword>
<dbReference type="PROSITE" id="PS50221">
    <property type="entry name" value="GAIN_B"/>
    <property type="match status" value="1"/>
</dbReference>
<dbReference type="Pfam" id="PF00002">
    <property type="entry name" value="7tm_2"/>
    <property type="match status" value="1"/>
</dbReference>
<evidence type="ECO:0000259" key="11">
    <source>
        <dbReference type="PROSITE" id="PS50261"/>
    </source>
</evidence>
<dbReference type="Gene3D" id="1.20.1070.10">
    <property type="entry name" value="Rhodopsin 7-helix transmembrane proteins"/>
    <property type="match status" value="1"/>
</dbReference>
<dbReference type="FunFam" id="1.20.1070.10:FF:000058">
    <property type="entry name" value="Adhesion G protein-coupled receptor F5"/>
    <property type="match status" value="1"/>
</dbReference>
<dbReference type="KEGG" id="aqu:105313726"/>
<dbReference type="PANTHER" id="PTHR12011">
    <property type="entry name" value="ADHESION G-PROTEIN COUPLED RECEPTOR"/>
    <property type="match status" value="1"/>
</dbReference>
<name>A0AAN0JEE0_AMPQE</name>
<evidence type="ECO:0000256" key="9">
    <source>
        <dbReference type="SAM" id="SignalP"/>
    </source>
</evidence>
<evidence type="ECO:0000313" key="12">
    <source>
        <dbReference type="EnsemblMetazoa" id="XP_019855359.1"/>
    </source>
</evidence>
<keyword evidence="4 8" id="KW-1133">Transmembrane helix</keyword>
<dbReference type="GO" id="GO:0004930">
    <property type="term" value="F:G protein-coupled receptor activity"/>
    <property type="evidence" value="ECO:0007669"/>
    <property type="project" value="InterPro"/>
</dbReference>
<feature type="chain" id="PRO_5042971137" description="G-protein coupled receptors family 2 profile 2 domain-containing protein" evidence="9">
    <location>
        <begin position="19"/>
        <end position="806"/>
    </location>
</feature>
<dbReference type="PANTHER" id="PTHR12011:SF347">
    <property type="entry name" value="FI21270P1-RELATED"/>
    <property type="match status" value="1"/>
</dbReference>
<dbReference type="InterPro" id="IPR057244">
    <property type="entry name" value="GAIN_B"/>
</dbReference>
<dbReference type="InterPro" id="IPR046338">
    <property type="entry name" value="GAIN_dom_sf"/>
</dbReference>
<feature type="domain" description="GAIN-B" evidence="10">
    <location>
        <begin position="328"/>
        <end position="503"/>
    </location>
</feature>
<comment type="subcellular location">
    <subcellularLocation>
        <location evidence="1">Membrane</location>
        <topology evidence="1">Multi-pass membrane protein</topology>
    </subcellularLocation>
</comment>
<feature type="domain" description="G-protein coupled receptors family 2 profile 2" evidence="11">
    <location>
        <begin position="514"/>
        <end position="760"/>
    </location>
</feature>
<dbReference type="GO" id="GO:0007166">
    <property type="term" value="P:cell surface receptor signaling pathway"/>
    <property type="evidence" value="ECO:0007669"/>
    <property type="project" value="InterPro"/>
</dbReference>
<protein>
    <recommendedName>
        <fullName evidence="14">G-protein coupled receptors family 2 profile 2 domain-containing protein</fullName>
    </recommendedName>
</protein>
<keyword evidence="5 8" id="KW-0472">Membrane</keyword>
<feature type="transmembrane region" description="Helical" evidence="8">
    <location>
        <begin position="661"/>
        <end position="687"/>
    </location>
</feature>
<dbReference type="Gene3D" id="2.60.220.50">
    <property type="match status" value="1"/>
</dbReference>
<dbReference type="AlphaFoldDB" id="A0AAN0JEE0"/>
<dbReference type="InterPro" id="IPR017981">
    <property type="entry name" value="GPCR_2-like_7TM"/>
</dbReference>
<keyword evidence="7" id="KW-0325">Glycoprotein</keyword>
<dbReference type="Proteomes" id="UP000007879">
    <property type="component" value="Unassembled WGS sequence"/>
</dbReference>
<feature type="transmembrane region" description="Helical" evidence="8">
    <location>
        <begin position="708"/>
        <end position="730"/>
    </location>
</feature>
<dbReference type="PRINTS" id="PR00249">
    <property type="entry name" value="GPCRSECRETIN"/>
</dbReference>
<dbReference type="EnsemblMetazoa" id="XM_019999800.1">
    <property type="protein sequence ID" value="XP_019855359.1"/>
    <property type="gene ID" value="LOC105313726"/>
</dbReference>
<evidence type="ECO:0000256" key="2">
    <source>
        <dbReference type="ARBA" id="ARBA00007343"/>
    </source>
</evidence>
<reference evidence="13" key="1">
    <citation type="journal article" date="2010" name="Nature">
        <title>The Amphimedon queenslandica genome and the evolution of animal complexity.</title>
        <authorList>
            <person name="Srivastava M."/>
            <person name="Simakov O."/>
            <person name="Chapman J."/>
            <person name="Fahey B."/>
            <person name="Gauthier M.E."/>
            <person name="Mitros T."/>
            <person name="Richards G.S."/>
            <person name="Conaco C."/>
            <person name="Dacre M."/>
            <person name="Hellsten U."/>
            <person name="Larroux C."/>
            <person name="Putnam N.H."/>
            <person name="Stanke M."/>
            <person name="Adamska M."/>
            <person name="Darling A."/>
            <person name="Degnan S.M."/>
            <person name="Oakley T.H."/>
            <person name="Plachetzki D.C."/>
            <person name="Zhai Y."/>
            <person name="Adamski M."/>
            <person name="Calcino A."/>
            <person name="Cummins S.F."/>
            <person name="Goodstein D.M."/>
            <person name="Harris C."/>
            <person name="Jackson D.J."/>
            <person name="Leys S.P."/>
            <person name="Shu S."/>
            <person name="Woodcroft B.J."/>
            <person name="Vervoort M."/>
            <person name="Kosik K.S."/>
            <person name="Manning G."/>
            <person name="Degnan B.M."/>
            <person name="Rokhsar D.S."/>
        </authorList>
    </citation>
    <scope>NUCLEOTIDE SEQUENCE [LARGE SCALE GENOMIC DNA]</scope>
</reference>
<evidence type="ECO:0000256" key="6">
    <source>
        <dbReference type="ARBA" id="ARBA00023157"/>
    </source>
</evidence>